<evidence type="ECO:0000256" key="1">
    <source>
        <dbReference type="ARBA" id="ARBA00023002"/>
    </source>
</evidence>
<dbReference type="GO" id="GO:0016627">
    <property type="term" value="F:oxidoreductase activity, acting on the CH-CH group of donors"/>
    <property type="evidence" value="ECO:0007669"/>
    <property type="project" value="TreeGrafter"/>
</dbReference>
<dbReference type="PANTHER" id="PTHR35176:SF6">
    <property type="entry name" value="HEME OXYGENASE HI_0854-RELATED"/>
    <property type="match status" value="1"/>
</dbReference>
<keyword evidence="5" id="KW-1185">Reference proteome</keyword>
<comment type="caution">
    <text evidence="4">The sequence shown here is derived from an EMBL/GenBank/DDBJ whole genome shotgun (WGS) entry which is preliminary data.</text>
</comment>
<evidence type="ECO:0000256" key="2">
    <source>
        <dbReference type="SAM" id="MobiDB-lite"/>
    </source>
</evidence>
<dbReference type="GO" id="GO:0005829">
    <property type="term" value="C:cytosol"/>
    <property type="evidence" value="ECO:0007669"/>
    <property type="project" value="TreeGrafter"/>
</dbReference>
<feature type="domain" description="Pyridoxamine 5'-phosphate oxidase N-terminal" evidence="3">
    <location>
        <begin position="20"/>
        <end position="149"/>
    </location>
</feature>
<proteinExistence type="predicted"/>
<name>A0A263D5B2_9PSEU</name>
<keyword evidence="1" id="KW-0560">Oxidoreductase</keyword>
<organism evidence="4 5">
    <name type="scientific">Amycolatopsis antarctica</name>
    <dbReference type="NCBI Taxonomy" id="1854586"/>
    <lineage>
        <taxon>Bacteria</taxon>
        <taxon>Bacillati</taxon>
        <taxon>Actinomycetota</taxon>
        <taxon>Actinomycetes</taxon>
        <taxon>Pseudonocardiales</taxon>
        <taxon>Pseudonocardiaceae</taxon>
        <taxon>Amycolatopsis</taxon>
    </lineage>
</organism>
<dbReference type="GO" id="GO:0070967">
    <property type="term" value="F:coenzyme F420 binding"/>
    <property type="evidence" value="ECO:0007669"/>
    <property type="project" value="TreeGrafter"/>
</dbReference>
<dbReference type="Pfam" id="PF01243">
    <property type="entry name" value="PNPOx_N"/>
    <property type="match status" value="1"/>
</dbReference>
<sequence>MSANDTAGEARRPGRLTRSEREDFLAQPHIGVLCVVDDGDRPPLALPTWYAYRPGGNLAVVTRKDRRKSRLIARAGSLSFSVQWTEKPYRYVTVEGTVVKQARPTREELVSIGSRYIPADQIEAWAEWELGGGNGNGEPEYVEIRPDRWLTADFSSTDG</sequence>
<dbReference type="InterPro" id="IPR052019">
    <property type="entry name" value="F420H2_bilvrd_red/Heme_oxyg"/>
</dbReference>
<dbReference type="InterPro" id="IPR012349">
    <property type="entry name" value="Split_barrel_FMN-bd"/>
</dbReference>
<dbReference type="EMBL" id="NKYE01000007">
    <property type="protein sequence ID" value="OZM72575.1"/>
    <property type="molecule type" value="Genomic_DNA"/>
</dbReference>
<gene>
    <name evidence="4" type="ORF">CFN78_13075</name>
</gene>
<dbReference type="Gene3D" id="2.30.110.10">
    <property type="entry name" value="Electron Transport, Fmn-binding Protein, Chain A"/>
    <property type="match status" value="1"/>
</dbReference>
<dbReference type="OrthoDB" id="5242787at2"/>
<reference evidence="4 5" key="1">
    <citation type="submission" date="2017-07" db="EMBL/GenBank/DDBJ databases">
        <title>Amycolatopsis antarcticus sp. nov., isolated from the surface of an Antarcticus brown macroalga.</title>
        <authorList>
            <person name="Wang J."/>
            <person name="Leiva S."/>
            <person name="Huang J."/>
            <person name="Huang Y."/>
        </authorList>
    </citation>
    <scope>NUCLEOTIDE SEQUENCE [LARGE SCALE GENOMIC DNA]</scope>
    <source>
        <strain evidence="4 5">AU-G6</strain>
    </source>
</reference>
<dbReference type="RefSeq" id="WP_094863052.1">
    <property type="nucleotide sequence ID" value="NZ_NKYE01000007.1"/>
</dbReference>
<dbReference type="SUPFAM" id="SSF50475">
    <property type="entry name" value="FMN-binding split barrel"/>
    <property type="match status" value="1"/>
</dbReference>
<evidence type="ECO:0000313" key="5">
    <source>
        <dbReference type="Proteomes" id="UP000242444"/>
    </source>
</evidence>
<feature type="region of interest" description="Disordered" evidence="2">
    <location>
        <begin position="1"/>
        <end position="21"/>
    </location>
</feature>
<evidence type="ECO:0000313" key="4">
    <source>
        <dbReference type="EMBL" id="OZM72575.1"/>
    </source>
</evidence>
<protein>
    <recommendedName>
        <fullName evidence="3">Pyridoxamine 5'-phosphate oxidase N-terminal domain-containing protein</fullName>
    </recommendedName>
</protein>
<accession>A0A263D5B2</accession>
<dbReference type="PANTHER" id="PTHR35176">
    <property type="entry name" value="HEME OXYGENASE HI_0854-RELATED"/>
    <property type="match status" value="1"/>
</dbReference>
<dbReference type="AlphaFoldDB" id="A0A263D5B2"/>
<dbReference type="Proteomes" id="UP000242444">
    <property type="component" value="Unassembled WGS sequence"/>
</dbReference>
<evidence type="ECO:0000259" key="3">
    <source>
        <dbReference type="Pfam" id="PF01243"/>
    </source>
</evidence>
<feature type="compositionally biased region" description="Basic and acidic residues" evidence="2">
    <location>
        <begin position="8"/>
        <end position="21"/>
    </location>
</feature>
<dbReference type="InParanoid" id="A0A263D5B2"/>
<dbReference type="InterPro" id="IPR011576">
    <property type="entry name" value="Pyridox_Oxase_N"/>
</dbReference>